<evidence type="ECO:0000313" key="3">
    <source>
        <dbReference type="Proteomes" id="UP000424872"/>
    </source>
</evidence>
<geneLocation type="plasmid" evidence="3">
    <name>pmsr2a</name>
</geneLocation>
<keyword evidence="4" id="KW-1185">Reference proteome</keyword>
<dbReference type="KEGG" id="ppho:CTZ24_20785"/>
<evidence type="ECO:0000313" key="4">
    <source>
        <dbReference type="Proteomes" id="UP001171299"/>
    </source>
</evidence>
<dbReference type="EMBL" id="JAUOOM010000030">
    <property type="protein sequence ID" value="MDO6409443.1"/>
    <property type="molecule type" value="Genomic_DNA"/>
</dbReference>
<geneLocation type="plasmid" evidence="2">
    <name>pMSR2A</name>
</geneLocation>
<dbReference type="AlphaFoldDB" id="A0AAP9H8W4"/>
<organism evidence="2 3">
    <name type="scientific">Pantoea phytobeneficialis</name>
    <dbReference type="NCBI Taxonomy" id="2052056"/>
    <lineage>
        <taxon>Bacteria</taxon>
        <taxon>Pseudomonadati</taxon>
        <taxon>Pseudomonadota</taxon>
        <taxon>Gammaproteobacteria</taxon>
        <taxon>Enterobacterales</taxon>
        <taxon>Erwiniaceae</taxon>
        <taxon>Pantoea</taxon>
    </lineage>
</organism>
<protein>
    <submittedName>
        <fullName evidence="2">Uncharacterized protein</fullName>
    </submittedName>
</protein>
<proteinExistence type="predicted"/>
<dbReference type="RefSeq" id="WP_208726138.1">
    <property type="nucleotide sequence ID" value="NZ_CP024637.1"/>
</dbReference>
<name>A0AAP9H8W4_9GAMM</name>
<reference evidence="1" key="3">
    <citation type="submission" date="2023-07" db="EMBL/GenBank/DDBJ databases">
        <title>The extreme plant-growth-promoting properties of Pantoea phytobeneficialis PF55 revealed by functional and genomic analysis.</title>
        <authorList>
            <person name="Nascimento F.X."/>
            <person name="Marcio R.J."/>
        </authorList>
    </citation>
    <scope>NUCLEOTIDE SEQUENCE</scope>
    <source>
        <strain evidence="1">PF55</strain>
    </source>
</reference>
<sequence length="199" mass="24217">MRIKYHPENTEIQFDSLTPASLKESGVEINSIYISESLFVKIRDFYQSRDFFWKSLNCNLMNFSYSNYYDGLYFTMIESVEYKHNARYLIKIRYDKERYLKQLSVRRRREILDDEITRLDQLIMIGDAYYDIYKLLSKVFTEYRTHVFSCDIYANRLACEQLSYLDIPIVTYGRDYYEKKDRDGLREMEFIDHFLESGF</sequence>
<accession>A0AAP9H8W4</accession>
<evidence type="ECO:0000313" key="1">
    <source>
        <dbReference type="EMBL" id="MDO6409443.1"/>
    </source>
</evidence>
<dbReference type="EMBL" id="CP024637">
    <property type="protein sequence ID" value="QGR08910.1"/>
    <property type="molecule type" value="Genomic_DNA"/>
</dbReference>
<keyword evidence="2" id="KW-0614">Plasmid</keyword>
<reference evidence="3" key="1">
    <citation type="submission" date="2017-11" db="EMBL/GenBank/DDBJ databases">
        <title>Genome sequence of Pantoea sp. MSR2.</title>
        <authorList>
            <person name="Nascimento F.X."/>
        </authorList>
    </citation>
    <scope>NUCLEOTIDE SEQUENCE [LARGE SCALE GENOMIC DNA]</scope>
    <source>
        <strain evidence="3">MSR2</strain>
        <plasmid evidence="3">pmsr2a</plasmid>
    </source>
</reference>
<dbReference type="Proteomes" id="UP000424872">
    <property type="component" value="Plasmid pMSR2A"/>
</dbReference>
<reference evidence="2" key="2">
    <citation type="journal article" date="2020" name="Environ. Microbiol.">
        <title>The extreme plant-growth-promoting properties of Pantoea phytobeneficialis MSR2 revealed by functional and genomic analysis.</title>
        <authorList>
            <person name="Nascimento F.X."/>
            <person name="Hernandez A.G."/>
            <person name="Glick B.R."/>
            <person name="Rossi M.J."/>
        </authorList>
    </citation>
    <scope>NUCLEOTIDE SEQUENCE</scope>
    <source>
        <strain evidence="2">MSR2</strain>
    </source>
</reference>
<gene>
    <name evidence="2" type="ORF">CTZ24_20785</name>
    <name evidence="1" type="ORF">Q3404_22990</name>
</gene>
<evidence type="ECO:0000313" key="2">
    <source>
        <dbReference type="EMBL" id="QGR08910.1"/>
    </source>
</evidence>
<dbReference type="Proteomes" id="UP001171299">
    <property type="component" value="Unassembled WGS sequence"/>
</dbReference>